<name>A0A1K2IBX6_9FLAO</name>
<gene>
    <name evidence="2" type="ORF">SAMN05428642_10151</name>
</gene>
<evidence type="ECO:0008006" key="4">
    <source>
        <dbReference type="Google" id="ProtNLM"/>
    </source>
</evidence>
<accession>A0A1K2IBX6</accession>
<evidence type="ECO:0000256" key="1">
    <source>
        <dbReference type="SAM" id="SignalP"/>
    </source>
</evidence>
<evidence type="ECO:0000313" key="3">
    <source>
        <dbReference type="Proteomes" id="UP000182544"/>
    </source>
</evidence>
<sequence>MFNPKSITMKTKMKTLLLLPFFALLMVTSCQDEVTEITQPEETEALAPNSELTNLMFSTSTMDGSADNIIDHASCTSVELPVTVIVNGLEIIIDSEADFKVIEAIFNEFEDDEDKLDIVFPITIILSSHEEIVIENRTQLEALIKECKGENEQDDDIECIDFKYPISFSVYDIQFQIIDVITIESDRELYLFLKRVKNEKGFLASLNFPVTMVLSDETEITVNNNIELARTIKEAKDACDEDDDNDYGDDDFTKERLDELLVTCPWVVYEFERNANNLNGQYREYIMAFKEDNVVKVHTRAGTIITGTWSTRVTDNGALIQLEFDALVDFTLEWFVYDLEPGKIKLFKAGGNKIILKKNCDIVVDITKERIENYLQECFWRVHRLSVDGVENDIDYIGTPLKFFENNVVKIRVDGEFVTGTYSVLSFNDGFVLQIQIEGKANLQLEWLVTFLEPGLIKLENLGNRDDKMVLYRHCVDVDDDLIYIDGVLITGEWEVALYQDGDVNKTENYFMYTVDFQVTGRVKITDPNYGEFSGSWLAYRNEGLYLGMFFRDYEPFNALNYRWKIVEVSPNRIELKDFSSTGEVERTLVLEKRN</sequence>
<evidence type="ECO:0000313" key="2">
    <source>
        <dbReference type="EMBL" id="SFZ89219.1"/>
    </source>
</evidence>
<protein>
    <recommendedName>
        <fullName evidence="4">Lipocalin-like domain-containing protein</fullName>
    </recommendedName>
</protein>
<dbReference type="EMBL" id="FPKV01000001">
    <property type="protein sequence ID" value="SFZ89219.1"/>
    <property type="molecule type" value="Genomic_DNA"/>
</dbReference>
<dbReference type="STRING" id="369401.SAMN05428642_10151"/>
<reference evidence="2 3" key="1">
    <citation type="submission" date="2016-10" db="EMBL/GenBank/DDBJ databases">
        <authorList>
            <person name="de Groot N.N."/>
        </authorList>
    </citation>
    <scope>NUCLEOTIDE SEQUENCE [LARGE SCALE GENOMIC DNA]</scope>
    <source>
        <strain evidence="2 3">DSM 18180</strain>
    </source>
</reference>
<proteinExistence type="predicted"/>
<keyword evidence="1" id="KW-0732">Signal</keyword>
<feature type="signal peptide" evidence="1">
    <location>
        <begin position="1"/>
        <end position="32"/>
    </location>
</feature>
<dbReference type="PROSITE" id="PS51257">
    <property type="entry name" value="PROKAR_LIPOPROTEIN"/>
    <property type="match status" value="1"/>
</dbReference>
<dbReference type="Proteomes" id="UP000182544">
    <property type="component" value="Unassembled WGS sequence"/>
</dbReference>
<keyword evidence="3" id="KW-1185">Reference proteome</keyword>
<dbReference type="AlphaFoldDB" id="A0A1K2IBX6"/>
<organism evidence="2 3">
    <name type="scientific">Flaviramulus basaltis</name>
    <dbReference type="NCBI Taxonomy" id="369401"/>
    <lineage>
        <taxon>Bacteria</taxon>
        <taxon>Pseudomonadati</taxon>
        <taxon>Bacteroidota</taxon>
        <taxon>Flavobacteriia</taxon>
        <taxon>Flavobacteriales</taxon>
        <taxon>Flavobacteriaceae</taxon>
        <taxon>Flaviramulus</taxon>
    </lineage>
</organism>
<feature type="chain" id="PRO_5009678599" description="Lipocalin-like domain-containing protein" evidence="1">
    <location>
        <begin position="33"/>
        <end position="595"/>
    </location>
</feature>